<name>A0ABW5GRS9_9PSEU</name>
<dbReference type="Pfam" id="PF19730">
    <property type="entry name" value="DUF6221"/>
    <property type="match status" value="1"/>
</dbReference>
<dbReference type="InterPro" id="IPR046193">
    <property type="entry name" value="DUF6221"/>
</dbReference>
<sequence length="98" mass="11367">MPEIVDALIAFLSAHLDERERRANHREEWTHEEIRFVLADVAAQRELLTLILGQLASQPPPGHTLGEVLDHKMPWIRALKLLALPYAEHSGYREEWRP</sequence>
<comment type="caution">
    <text evidence="1">The sequence shown here is derived from an EMBL/GenBank/DDBJ whole genome shotgun (WGS) entry which is preliminary data.</text>
</comment>
<reference evidence="2" key="1">
    <citation type="journal article" date="2019" name="Int. J. Syst. Evol. Microbiol.">
        <title>The Global Catalogue of Microorganisms (GCM) 10K type strain sequencing project: providing services to taxonomists for standard genome sequencing and annotation.</title>
        <authorList>
            <consortium name="The Broad Institute Genomics Platform"/>
            <consortium name="The Broad Institute Genome Sequencing Center for Infectious Disease"/>
            <person name="Wu L."/>
            <person name="Ma J."/>
        </authorList>
    </citation>
    <scope>NUCLEOTIDE SEQUENCE [LARGE SCALE GENOMIC DNA]</scope>
    <source>
        <strain evidence="2">CGMCC 4.7643</strain>
    </source>
</reference>
<evidence type="ECO:0000313" key="2">
    <source>
        <dbReference type="Proteomes" id="UP001597419"/>
    </source>
</evidence>
<gene>
    <name evidence="1" type="ORF">ACFSYJ_33165</name>
</gene>
<protein>
    <submittedName>
        <fullName evidence="1">DUF6221 family protein</fullName>
    </submittedName>
</protein>
<dbReference type="RefSeq" id="WP_345400388.1">
    <property type="nucleotide sequence ID" value="NZ_BAABHG010000011.1"/>
</dbReference>
<keyword evidence="2" id="KW-1185">Reference proteome</keyword>
<evidence type="ECO:0000313" key="1">
    <source>
        <dbReference type="EMBL" id="MFD2463504.1"/>
    </source>
</evidence>
<proteinExistence type="predicted"/>
<dbReference type="EMBL" id="JBHUKU010000021">
    <property type="protein sequence ID" value="MFD2463504.1"/>
    <property type="molecule type" value="Genomic_DNA"/>
</dbReference>
<accession>A0ABW5GRS9</accession>
<organism evidence="1 2">
    <name type="scientific">Amycolatopsis samaneae</name>
    <dbReference type="NCBI Taxonomy" id="664691"/>
    <lineage>
        <taxon>Bacteria</taxon>
        <taxon>Bacillati</taxon>
        <taxon>Actinomycetota</taxon>
        <taxon>Actinomycetes</taxon>
        <taxon>Pseudonocardiales</taxon>
        <taxon>Pseudonocardiaceae</taxon>
        <taxon>Amycolatopsis</taxon>
    </lineage>
</organism>
<dbReference type="Proteomes" id="UP001597419">
    <property type="component" value="Unassembled WGS sequence"/>
</dbReference>